<feature type="non-terminal residue" evidence="1">
    <location>
        <position position="145"/>
    </location>
</feature>
<gene>
    <name evidence="1" type="ORF">L195_g040040</name>
</gene>
<organism evidence="1 2">
    <name type="scientific">Trifolium pratense</name>
    <name type="common">Red clover</name>
    <dbReference type="NCBI Taxonomy" id="57577"/>
    <lineage>
        <taxon>Eukaryota</taxon>
        <taxon>Viridiplantae</taxon>
        <taxon>Streptophyta</taxon>
        <taxon>Embryophyta</taxon>
        <taxon>Tracheophyta</taxon>
        <taxon>Spermatophyta</taxon>
        <taxon>Magnoliopsida</taxon>
        <taxon>eudicotyledons</taxon>
        <taxon>Gunneridae</taxon>
        <taxon>Pentapetalae</taxon>
        <taxon>rosids</taxon>
        <taxon>fabids</taxon>
        <taxon>Fabales</taxon>
        <taxon>Fabaceae</taxon>
        <taxon>Papilionoideae</taxon>
        <taxon>50 kb inversion clade</taxon>
        <taxon>NPAAA clade</taxon>
        <taxon>Hologalegina</taxon>
        <taxon>IRL clade</taxon>
        <taxon>Trifolieae</taxon>
        <taxon>Trifolium</taxon>
    </lineage>
</organism>
<dbReference type="Proteomes" id="UP000236291">
    <property type="component" value="Unassembled WGS sequence"/>
</dbReference>
<evidence type="ECO:0008006" key="3">
    <source>
        <dbReference type="Google" id="ProtNLM"/>
    </source>
</evidence>
<comment type="caution">
    <text evidence="1">The sequence shown here is derived from an EMBL/GenBank/DDBJ whole genome shotgun (WGS) entry which is preliminary data.</text>
</comment>
<reference evidence="1 2" key="1">
    <citation type="journal article" date="2014" name="Am. J. Bot.">
        <title>Genome assembly and annotation for red clover (Trifolium pratense; Fabaceae).</title>
        <authorList>
            <person name="Istvanek J."/>
            <person name="Jaros M."/>
            <person name="Krenek A."/>
            <person name="Repkova J."/>
        </authorList>
    </citation>
    <scope>NUCLEOTIDE SEQUENCE [LARGE SCALE GENOMIC DNA]</scope>
    <source>
        <strain evidence="2">cv. Tatra</strain>
        <tissue evidence="1">Young leaves</tissue>
    </source>
</reference>
<evidence type="ECO:0000313" key="2">
    <source>
        <dbReference type="Proteomes" id="UP000236291"/>
    </source>
</evidence>
<dbReference type="AlphaFoldDB" id="A0A2K3LZN6"/>
<reference evidence="1 2" key="2">
    <citation type="journal article" date="2017" name="Front. Plant Sci.">
        <title>Gene Classification and Mining of Molecular Markers Useful in Red Clover (Trifolium pratense) Breeding.</title>
        <authorList>
            <person name="Istvanek J."/>
            <person name="Dluhosova J."/>
            <person name="Dluhos P."/>
            <person name="Patkova L."/>
            <person name="Nedelnik J."/>
            <person name="Repkova J."/>
        </authorList>
    </citation>
    <scope>NUCLEOTIDE SEQUENCE [LARGE SCALE GENOMIC DNA]</scope>
    <source>
        <strain evidence="2">cv. Tatra</strain>
        <tissue evidence="1">Young leaves</tissue>
    </source>
</reference>
<sequence length="145" mass="16315">MRVVEMVVMVRQVYVPPDEGWVRVNVELHLDFLVVANTLQSRDIGSARGWSLLKKNCQHVYRETNKVVDGLANWGCENHNGLCSGQDFLAEPSPMSNSSDQCHIHWPIYATFTNLTRYPPSVLPVVSNARIRTSGSEHPSTDLPQ</sequence>
<dbReference type="EMBL" id="ASHM01045341">
    <property type="protein sequence ID" value="PNX83989.1"/>
    <property type="molecule type" value="Genomic_DNA"/>
</dbReference>
<evidence type="ECO:0000313" key="1">
    <source>
        <dbReference type="EMBL" id="PNX83989.1"/>
    </source>
</evidence>
<accession>A0A2K3LZN6</accession>
<proteinExistence type="predicted"/>
<name>A0A2K3LZN6_TRIPR</name>
<protein>
    <recommendedName>
        <fullName evidence="3">RNase H type-1 domain-containing protein</fullName>
    </recommendedName>
</protein>